<feature type="region of interest" description="Disordered" evidence="1">
    <location>
        <begin position="1"/>
        <end position="22"/>
    </location>
</feature>
<gene>
    <name evidence="2" type="ORF">BCR35DRAFT_352960</name>
</gene>
<accession>A0A1Y2F3K4</accession>
<sequence>MSRETTTGVEETKLGPSPPTVSEGHVSFSFAALDVLREHADEIQLRAKGADVLDVKAARIMREDGRRTRESGFYVYAGDRSSSSLSGFLEWLNSSFGLPILVYATSEHPNVLYPSTSPAKEVTPSTLPHSELAEPLTSALLSPSPAPGSEELTTSPLFGKPIPTASMASHMGSEEECGEATGGEEAGKKDGGTLKEKVKGSLTVEKKEEARREEKKEEEVRAVGLAKLREEEIKKVAFLTSDIRLKIPEELEENKYSATVEIEKILVKALGTNELLCTTVEVIGEGSVGIDWRGDRPYHEEQGEVETTTSTAGRKYVQTLRLKKFPEAEVQRQGESTSESHRVLRKPKSWVSENLPSASSTSTGFRFYTQHRHAQLRLQGLGLDVTRRIRRDTEENIKVEIGAAVYSPGDRGYFSSSSFIFWIFHSVRVPLPSTRGSYLHSQAILDHGLRTSHISFHDLHSQLLGGSPASPSSTEQISPTTAIEGLVTSLPSREEEEGRVNLGAVPEEEHPSGAKPMVIPEQPERGEDTRTEVSVEGDSREE</sequence>
<name>A0A1Y2F3K4_9BASI</name>
<evidence type="ECO:0000313" key="2">
    <source>
        <dbReference type="EMBL" id="ORY78461.1"/>
    </source>
</evidence>
<feature type="region of interest" description="Disordered" evidence="1">
    <location>
        <begin position="139"/>
        <end position="158"/>
    </location>
</feature>
<dbReference type="InParanoid" id="A0A1Y2F3K4"/>
<dbReference type="AlphaFoldDB" id="A0A1Y2F3K4"/>
<evidence type="ECO:0000256" key="1">
    <source>
        <dbReference type="SAM" id="MobiDB-lite"/>
    </source>
</evidence>
<evidence type="ECO:0000313" key="3">
    <source>
        <dbReference type="Proteomes" id="UP000193467"/>
    </source>
</evidence>
<feature type="compositionally biased region" description="Basic and acidic residues" evidence="1">
    <location>
        <begin position="185"/>
        <end position="215"/>
    </location>
</feature>
<feature type="region of interest" description="Disordered" evidence="1">
    <location>
        <begin position="489"/>
        <end position="542"/>
    </location>
</feature>
<proteinExistence type="predicted"/>
<comment type="caution">
    <text evidence="2">The sequence shown here is derived from an EMBL/GenBank/DDBJ whole genome shotgun (WGS) entry which is preliminary data.</text>
</comment>
<feature type="region of interest" description="Disordered" evidence="1">
    <location>
        <begin position="165"/>
        <end position="215"/>
    </location>
</feature>
<keyword evidence="3" id="KW-1185">Reference proteome</keyword>
<dbReference type="Proteomes" id="UP000193467">
    <property type="component" value="Unassembled WGS sequence"/>
</dbReference>
<protein>
    <submittedName>
        <fullName evidence="2">Uncharacterized protein</fullName>
    </submittedName>
</protein>
<dbReference type="EMBL" id="MCGR01000029">
    <property type="protein sequence ID" value="ORY78461.1"/>
    <property type="molecule type" value="Genomic_DNA"/>
</dbReference>
<feature type="compositionally biased region" description="Basic and acidic residues" evidence="1">
    <location>
        <begin position="522"/>
        <end position="533"/>
    </location>
</feature>
<feature type="compositionally biased region" description="Low complexity" evidence="1">
    <location>
        <begin position="139"/>
        <end position="152"/>
    </location>
</feature>
<organism evidence="2 3">
    <name type="scientific">Leucosporidium creatinivorum</name>
    <dbReference type="NCBI Taxonomy" id="106004"/>
    <lineage>
        <taxon>Eukaryota</taxon>
        <taxon>Fungi</taxon>
        <taxon>Dikarya</taxon>
        <taxon>Basidiomycota</taxon>
        <taxon>Pucciniomycotina</taxon>
        <taxon>Microbotryomycetes</taxon>
        <taxon>Leucosporidiales</taxon>
        <taxon>Leucosporidium</taxon>
    </lineage>
</organism>
<reference evidence="2 3" key="1">
    <citation type="submission" date="2016-07" db="EMBL/GenBank/DDBJ databases">
        <title>Pervasive Adenine N6-methylation of Active Genes in Fungi.</title>
        <authorList>
            <consortium name="DOE Joint Genome Institute"/>
            <person name="Mondo S.J."/>
            <person name="Dannebaum R.O."/>
            <person name="Kuo R.C."/>
            <person name="Labutti K."/>
            <person name="Haridas S."/>
            <person name="Kuo A."/>
            <person name="Salamov A."/>
            <person name="Ahrendt S.R."/>
            <person name="Lipzen A."/>
            <person name="Sullivan W."/>
            <person name="Andreopoulos W.B."/>
            <person name="Clum A."/>
            <person name="Lindquist E."/>
            <person name="Daum C."/>
            <person name="Ramamoorthy G.K."/>
            <person name="Gryganskyi A."/>
            <person name="Culley D."/>
            <person name="Magnuson J.K."/>
            <person name="James T.Y."/>
            <person name="O'Malley M.A."/>
            <person name="Stajich J.E."/>
            <person name="Spatafora J.W."/>
            <person name="Visel A."/>
            <person name="Grigoriev I.V."/>
        </authorList>
    </citation>
    <scope>NUCLEOTIDE SEQUENCE [LARGE SCALE GENOMIC DNA]</scope>
    <source>
        <strain evidence="2 3">62-1032</strain>
    </source>
</reference>